<proteinExistence type="inferred from homology"/>
<comment type="similarity">
    <text evidence="3">Belongs to the HPF/YfiA ribosome-associated protein family. Long HPF subfamily.</text>
</comment>
<dbReference type="OrthoDB" id="9794975at2"/>
<feature type="domain" description="Sigma 54 modulation/S30EA ribosomal protein C-terminal" evidence="4">
    <location>
        <begin position="149"/>
        <end position="202"/>
    </location>
</feature>
<dbReference type="GO" id="GO:0043024">
    <property type="term" value="F:ribosomal small subunit binding"/>
    <property type="evidence" value="ECO:0007669"/>
    <property type="project" value="TreeGrafter"/>
</dbReference>
<dbReference type="Gene3D" id="3.30.505.50">
    <property type="entry name" value="Sigma 54 modulation/S30EA ribosomal protein, C-terminal domain"/>
    <property type="match status" value="1"/>
</dbReference>
<keyword evidence="6" id="KW-1185">Reference proteome</keyword>
<gene>
    <name evidence="5" type="primary">raiA</name>
    <name evidence="3" type="synonym">hpf</name>
    <name evidence="5" type="ORF">EK0264_15545</name>
</gene>
<comment type="function">
    <text evidence="3">Required for dimerization of active 70S ribosomes into 100S ribosomes in stationary phase; 100S ribosomes are translationally inactive and sometimes present during exponential growth.</text>
</comment>
<dbReference type="GO" id="GO:0022627">
    <property type="term" value="C:cytosolic small ribosomal subunit"/>
    <property type="evidence" value="ECO:0007669"/>
    <property type="project" value="TreeGrafter"/>
</dbReference>
<dbReference type="NCBIfam" id="TIGR00741">
    <property type="entry name" value="yfiA"/>
    <property type="match status" value="1"/>
</dbReference>
<dbReference type="HAMAP" id="MF_00839">
    <property type="entry name" value="HPF"/>
    <property type="match status" value="1"/>
</dbReference>
<sequence length="226" mass="25405">MDIVVHGRGVEVPDHYRTHVSEKLERLGRYDSKLMNVDVELSHEKNRRADDITQRVERVEITVKTKGPVIRSEALAADFYSALETAITKLERQMRRAADRRRVHHGRNKPMSLHDASAQAEAEAEIERLVAEYDAKNAGREVEEDNLPGRIVREKSHPGVPMTVDQALENMELVGHDFYLFKCAETGMPTVVYRRRAYDYGLLRLEPEGSNGVPQGSAATSAVAGS</sequence>
<reference evidence="5 6" key="1">
    <citation type="journal article" date="2018" name="Int. J. Syst. Evol. Microbiol.">
        <title>Epidermidibacterium keratini gen. nov., sp. nov., a member of the family Sporichthyaceae, isolated from keratin epidermis.</title>
        <authorList>
            <person name="Lee D.G."/>
            <person name="Trujillo M.E."/>
            <person name="Kang S."/>
            <person name="Nam J.J."/>
            <person name="Kim Y.J."/>
        </authorList>
    </citation>
    <scope>NUCLEOTIDE SEQUENCE [LARGE SCALE GENOMIC DNA]</scope>
    <source>
        <strain evidence="5 6">EPI-7</strain>
    </source>
</reference>
<dbReference type="InterPro" id="IPR034694">
    <property type="entry name" value="HPF_long/plastid"/>
</dbReference>
<dbReference type="Gene3D" id="3.30.160.100">
    <property type="entry name" value="Ribosome hibernation promotion factor-like"/>
    <property type="match status" value="1"/>
</dbReference>
<dbReference type="Pfam" id="PF02482">
    <property type="entry name" value="Ribosomal_S30AE"/>
    <property type="match status" value="1"/>
</dbReference>
<evidence type="ECO:0000256" key="1">
    <source>
        <dbReference type="ARBA" id="ARBA00022490"/>
    </source>
</evidence>
<dbReference type="Pfam" id="PF16321">
    <property type="entry name" value="Ribosom_S30AE_C"/>
    <property type="match status" value="1"/>
</dbReference>
<evidence type="ECO:0000313" key="6">
    <source>
        <dbReference type="Proteomes" id="UP000463857"/>
    </source>
</evidence>
<evidence type="ECO:0000259" key="4">
    <source>
        <dbReference type="Pfam" id="PF16321"/>
    </source>
</evidence>
<dbReference type="InterPro" id="IPR050574">
    <property type="entry name" value="HPF/YfiA_ribosome-assoc"/>
</dbReference>
<dbReference type="InterPro" id="IPR003489">
    <property type="entry name" value="RHF/RaiA"/>
</dbReference>
<accession>A0A7L4YQN2</accession>
<dbReference type="GO" id="GO:0045900">
    <property type="term" value="P:negative regulation of translational elongation"/>
    <property type="evidence" value="ECO:0007669"/>
    <property type="project" value="TreeGrafter"/>
</dbReference>
<evidence type="ECO:0000313" key="5">
    <source>
        <dbReference type="EMBL" id="QHC01565.1"/>
    </source>
</evidence>
<dbReference type="SUPFAM" id="SSF69754">
    <property type="entry name" value="Ribosome binding protein Y (YfiA homologue)"/>
    <property type="match status" value="1"/>
</dbReference>
<comment type="subunit">
    <text evidence="3">Interacts with 100S ribosomes.</text>
</comment>
<dbReference type="PANTHER" id="PTHR33231">
    <property type="entry name" value="30S RIBOSOMAL PROTEIN"/>
    <property type="match status" value="1"/>
</dbReference>
<dbReference type="FunFam" id="3.30.505.50:FF:000002">
    <property type="entry name" value="Ribosome hibernation promoting factor"/>
    <property type="match status" value="1"/>
</dbReference>
<keyword evidence="2 3" id="KW-0810">Translation regulation</keyword>
<dbReference type="FunCoup" id="A0A7L4YQN2">
    <property type="interactions" value="125"/>
</dbReference>
<dbReference type="Proteomes" id="UP000463857">
    <property type="component" value="Chromosome"/>
</dbReference>
<dbReference type="RefSeq" id="WP_159546700.1">
    <property type="nucleotide sequence ID" value="NZ_CP047156.1"/>
</dbReference>
<dbReference type="PANTHER" id="PTHR33231:SF1">
    <property type="entry name" value="30S RIBOSOMAL PROTEIN"/>
    <property type="match status" value="1"/>
</dbReference>
<dbReference type="AlphaFoldDB" id="A0A7L4YQN2"/>
<organism evidence="5 6">
    <name type="scientific">Epidermidibacterium keratini</name>
    <dbReference type="NCBI Taxonomy" id="1891644"/>
    <lineage>
        <taxon>Bacteria</taxon>
        <taxon>Bacillati</taxon>
        <taxon>Actinomycetota</taxon>
        <taxon>Actinomycetes</taxon>
        <taxon>Sporichthyales</taxon>
        <taxon>Sporichthyaceae</taxon>
        <taxon>Epidermidibacterium</taxon>
    </lineage>
</organism>
<dbReference type="InterPro" id="IPR036567">
    <property type="entry name" value="RHF-like"/>
</dbReference>
<dbReference type="InterPro" id="IPR038416">
    <property type="entry name" value="Ribosom_S30AE_C_sf"/>
</dbReference>
<keyword evidence="1 3" id="KW-0963">Cytoplasm</keyword>
<name>A0A7L4YQN2_9ACTN</name>
<protein>
    <recommendedName>
        <fullName evidence="3">Ribosome hibernation promoting factor</fullName>
        <shortName evidence="3">HPF</shortName>
    </recommendedName>
</protein>
<dbReference type="InParanoid" id="A0A7L4YQN2"/>
<dbReference type="EMBL" id="CP047156">
    <property type="protein sequence ID" value="QHC01565.1"/>
    <property type="molecule type" value="Genomic_DNA"/>
</dbReference>
<dbReference type="InterPro" id="IPR032528">
    <property type="entry name" value="Ribosom_S30AE_C"/>
</dbReference>
<comment type="subcellular location">
    <subcellularLocation>
        <location evidence="3">Cytoplasm</location>
    </subcellularLocation>
</comment>
<evidence type="ECO:0000256" key="3">
    <source>
        <dbReference type="HAMAP-Rule" id="MF_00839"/>
    </source>
</evidence>
<dbReference type="CDD" id="cd00552">
    <property type="entry name" value="RaiA"/>
    <property type="match status" value="1"/>
</dbReference>
<dbReference type="KEGG" id="eke:EK0264_15545"/>
<evidence type="ECO:0000256" key="2">
    <source>
        <dbReference type="ARBA" id="ARBA00022845"/>
    </source>
</evidence>